<feature type="region of interest" description="Disordered" evidence="2">
    <location>
        <begin position="1"/>
        <end position="20"/>
    </location>
</feature>
<dbReference type="Proteomes" id="UP000472372">
    <property type="component" value="Chromosome 5"/>
</dbReference>
<keyword evidence="1" id="KW-0175">Coiled coil</keyword>
<reference evidence="3" key="1">
    <citation type="submission" date="2021-02" db="EMBL/GenBank/DDBJ databases">
        <authorList>
            <person name="Syme A R."/>
            <person name="Syme A R."/>
            <person name="Moolhuijzen P."/>
        </authorList>
    </citation>
    <scope>NUCLEOTIDE SEQUENCE</scope>
    <source>
        <strain evidence="3">W1-1</strain>
    </source>
</reference>
<feature type="region of interest" description="Disordered" evidence="2">
    <location>
        <begin position="129"/>
        <end position="164"/>
    </location>
</feature>
<name>A0A6S6W4I1_9PLEO</name>
<evidence type="ECO:0000313" key="3">
    <source>
        <dbReference type="EMBL" id="CAE7178256.1"/>
    </source>
</evidence>
<evidence type="ECO:0000313" key="4">
    <source>
        <dbReference type="Proteomes" id="UP000472372"/>
    </source>
</evidence>
<feature type="compositionally biased region" description="Low complexity" evidence="2">
    <location>
        <begin position="133"/>
        <end position="151"/>
    </location>
</feature>
<dbReference type="EMBL" id="HG992981">
    <property type="protein sequence ID" value="CAE7178256.1"/>
    <property type="molecule type" value="Genomic_DNA"/>
</dbReference>
<protein>
    <submittedName>
        <fullName evidence="3">Uncharacterized protein</fullName>
    </submittedName>
</protein>
<organism evidence="3 4">
    <name type="scientific">Pyrenophora teres f. teres</name>
    <dbReference type="NCBI Taxonomy" id="97479"/>
    <lineage>
        <taxon>Eukaryota</taxon>
        <taxon>Fungi</taxon>
        <taxon>Dikarya</taxon>
        <taxon>Ascomycota</taxon>
        <taxon>Pezizomycotina</taxon>
        <taxon>Dothideomycetes</taxon>
        <taxon>Pleosporomycetidae</taxon>
        <taxon>Pleosporales</taxon>
        <taxon>Pleosporineae</taxon>
        <taxon>Pleosporaceae</taxon>
        <taxon>Pyrenophora</taxon>
    </lineage>
</organism>
<feature type="coiled-coil region" evidence="1">
    <location>
        <begin position="23"/>
        <end position="88"/>
    </location>
</feature>
<evidence type="ECO:0000256" key="1">
    <source>
        <dbReference type="SAM" id="Coils"/>
    </source>
</evidence>
<evidence type="ECO:0000256" key="2">
    <source>
        <dbReference type="SAM" id="MobiDB-lite"/>
    </source>
</evidence>
<dbReference type="AlphaFoldDB" id="A0A6S6W4I1"/>
<proteinExistence type="predicted"/>
<sequence length="297" mass="32955">MAPHHPQPHSSTRLFGDNPALDYEDAVQEERKIRAEIDVLENKIRARMAEPEGKARVKAKGQRKEETLKELAKQFEKAEKAHLEALKRVLSRLDAPTSSTTTADKREVIMGPDYQTHIAAWRRGLQNNQAPTASNSVGSAGSANGGSSSASRPNTRDTGTSTTLQFRFDPETNTADMALASTIRKLGKVPKVFEQAPAPNGGQKTYKVTLQWAIAQVGEDEFRHDGRGPRKILWRGSDLRWRGVAVGLKPEMLAWLTDSSASEYCVFDDSVFESEDTSPLSNWFYSDRAEADAQRRA</sequence>
<gene>
    <name evidence="3" type="ORF">PTTW11_06317</name>
</gene>
<feature type="compositionally biased region" description="Polar residues" evidence="2">
    <location>
        <begin position="152"/>
        <end position="164"/>
    </location>
</feature>
<accession>A0A6S6W4I1</accession>